<dbReference type="InterPro" id="IPR019498">
    <property type="entry name" value="MENTAL"/>
</dbReference>
<dbReference type="GO" id="GO:0030301">
    <property type="term" value="P:cholesterol transport"/>
    <property type="evidence" value="ECO:0007669"/>
    <property type="project" value="TreeGrafter"/>
</dbReference>
<dbReference type="AlphaFoldDB" id="A0AAX6RGV2"/>
<evidence type="ECO:0000256" key="5">
    <source>
        <dbReference type="ARBA" id="ARBA00023136"/>
    </source>
</evidence>
<dbReference type="GO" id="GO:0031902">
    <property type="term" value="C:late endosome membrane"/>
    <property type="evidence" value="ECO:0007669"/>
    <property type="project" value="UniProtKB-SubCell"/>
</dbReference>
<dbReference type="Pfam" id="PF01852">
    <property type="entry name" value="START"/>
    <property type="match status" value="1"/>
</dbReference>
<keyword evidence="7" id="KW-1133">Transmembrane helix</keyword>
<dbReference type="GO" id="GO:0099044">
    <property type="term" value="P:vesicle tethering to endoplasmic reticulum"/>
    <property type="evidence" value="ECO:0007669"/>
    <property type="project" value="TreeGrafter"/>
</dbReference>
<gene>
    <name evidence="11" type="primary">Stard3</name>
</gene>
<name>A0AAX6RGV2_HETGA</name>
<dbReference type="InterPro" id="IPR000799">
    <property type="entry name" value="StAR-like"/>
</dbReference>
<evidence type="ECO:0000313" key="11">
    <source>
        <dbReference type="RefSeq" id="XP_021095558.1"/>
    </source>
</evidence>
<accession>A0AAX6RGV2</accession>
<dbReference type="GO" id="GO:0005765">
    <property type="term" value="C:lysosomal membrane"/>
    <property type="evidence" value="ECO:0007669"/>
    <property type="project" value="TreeGrafter"/>
</dbReference>
<dbReference type="PROSITE" id="PS50848">
    <property type="entry name" value="START"/>
    <property type="match status" value="1"/>
</dbReference>
<evidence type="ECO:0000313" key="10">
    <source>
        <dbReference type="Proteomes" id="UP000694906"/>
    </source>
</evidence>
<dbReference type="Proteomes" id="UP000694906">
    <property type="component" value="Unplaced"/>
</dbReference>
<dbReference type="GeneID" id="101706927"/>
<protein>
    <submittedName>
        <fullName evidence="11">StAR-related lipid transfer protein 3 isoform X4</fullName>
    </submittedName>
</protein>
<evidence type="ECO:0000256" key="7">
    <source>
        <dbReference type="SAM" id="Phobius"/>
    </source>
</evidence>
<keyword evidence="4" id="KW-0446">Lipid-binding</keyword>
<proteinExistence type="inferred from homology"/>
<dbReference type="GO" id="GO:0140284">
    <property type="term" value="C:endoplasmic reticulum-endosome membrane contact site"/>
    <property type="evidence" value="ECO:0007669"/>
    <property type="project" value="TreeGrafter"/>
</dbReference>
<feature type="transmembrane region" description="Helical" evidence="7">
    <location>
        <begin position="99"/>
        <end position="117"/>
    </location>
</feature>
<evidence type="ECO:0000259" key="8">
    <source>
        <dbReference type="PROSITE" id="PS50848"/>
    </source>
</evidence>
<evidence type="ECO:0000256" key="4">
    <source>
        <dbReference type="ARBA" id="ARBA00023121"/>
    </source>
</evidence>
<evidence type="ECO:0000256" key="3">
    <source>
        <dbReference type="ARBA" id="ARBA00022692"/>
    </source>
</evidence>
<feature type="domain" description="MENTAL" evidence="9">
    <location>
        <begin position="47"/>
        <end position="218"/>
    </location>
</feature>
<dbReference type="GO" id="GO:0015485">
    <property type="term" value="F:cholesterol binding"/>
    <property type="evidence" value="ECO:0007669"/>
    <property type="project" value="TreeGrafter"/>
</dbReference>
<organism evidence="10 11">
    <name type="scientific">Heterocephalus glaber</name>
    <name type="common">Naked mole rat</name>
    <dbReference type="NCBI Taxonomy" id="10181"/>
    <lineage>
        <taxon>Eukaryota</taxon>
        <taxon>Metazoa</taxon>
        <taxon>Chordata</taxon>
        <taxon>Craniata</taxon>
        <taxon>Vertebrata</taxon>
        <taxon>Euteleostomi</taxon>
        <taxon>Mammalia</taxon>
        <taxon>Eutheria</taxon>
        <taxon>Euarchontoglires</taxon>
        <taxon>Glires</taxon>
        <taxon>Rodentia</taxon>
        <taxon>Hystricomorpha</taxon>
        <taxon>Bathyergidae</taxon>
        <taxon>Heterocephalus</taxon>
    </lineage>
</organism>
<sequence>MSKLPGELARDLERSLPAVASLSGSLTHSQSLPAHFRPPALEKRRAVSDVRRTFCLFVTFDLLFISLLWIIELNTNTGIRKNLEQEIVHYRFNTSFFDIFVLALFRFSGLLLGYAVLRLRHWWVIAVTTLVSSAFLIVKVILSELLSKGAFGYLLPIVSFVLAWLETWFLDFKVLPQEAEEERWYLAAQAAVARGPPLFSGARSEGQFYSPPESFAGSDDESDEEVTGKRSFSAQEREYIRQGKEAMAVVDQILAQEENWKFEKSNGGGVAVALPEGSVCMGPSPGPKWAAPQDPCGQQILQRVEDNTLVSYDVSVGAAGGVVSPRDFVNVRRIERRRDRYLSSGIATTHCAKPPTHKYVRGENGPGGFIVLKSASNPCVCTFVWILNTDLKGRLPRYLIHQSLAATMLEFTFHLRRRIEELGARV</sequence>
<dbReference type="PRINTS" id="PR00978">
    <property type="entry name" value="STARPROTEIN"/>
</dbReference>
<dbReference type="InterPro" id="IPR002913">
    <property type="entry name" value="START_lipid-bd_dom"/>
</dbReference>
<evidence type="ECO:0000256" key="6">
    <source>
        <dbReference type="SAM" id="MobiDB-lite"/>
    </source>
</evidence>
<feature type="domain" description="START" evidence="8">
    <location>
        <begin position="287"/>
        <end position="424"/>
    </location>
</feature>
<dbReference type="InterPro" id="IPR051869">
    <property type="entry name" value="STARD3"/>
</dbReference>
<feature type="region of interest" description="Disordered" evidence="6">
    <location>
        <begin position="209"/>
        <end position="233"/>
    </location>
</feature>
<dbReference type="InterPro" id="IPR023393">
    <property type="entry name" value="START-like_dom_sf"/>
</dbReference>
<dbReference type="Pfam" id="PF10457">
    <property type="entry name" value="MENTAL"/>
    <property type="match status" value="1"/>
</dbReference>
<dbReference type="PANTHER" id="PTHR46121:SF2">
    <property type="entry name" value="STAR-RELATED LIPID TRANSFER PROTEIN 3"/>
    <property type="match status" value="1"/>
</dbReference>
<comment type="similarity">
    <text evidence="2">Belongs to the STARD3 family.</text>
</comment>
<dbReference type="Gene3D" id="3.30.530.20">
    <property type="match status" value="1"/>
</dbReference>
<dbReference type="RefSeq" id="XP_021095558.1">
    <property type="nucleotide sequence ID" value="XM_021239899.1"/>
</dbReference>
<dbReference type="CTD" id="10948"/>
<dbReference type="SMART" id="SM00234">
    <property type="entry name" value="START"/>
    <property type="match status" value="1"/>
</dbReference>
<feature type="transmembrane region" description="Helical" evidence="7">
    <location>
        <begin position="53"/>
        <end position="71"/>
    </location>
</feature>
<evidence type="ECO:0000256" key="1">
    <source>
        <dbReference type="ARBA" id="ARBA00004107"/>
    </source>
</evidence>
<evidence type="ECO:0000259" key="9">
    <source>
        <dbReference type="PROSITE" id="PS51439"/>
    </source>
</evidence>
<reference evidence="11" key="1">
    <citation type="submission" date="2025-08" db="UniProtKB">
        <authorList>
            <consortium name="RefSeq"/>
        </authorList>
    </citation>
    <scope>IDENTIFICATION</scope>
</reference>
<keyword evidence="5 7" id="KW-0472">Membrane</keyword>
<keyword evidence="10" id="KW-1185">Reference proteome</keyword>
<comment type="subcellular location">
    <subcellularLocation>
        <location evidence="1">Late endosome membrane</location>
        <topology evidence="1">Multi-pass membrane protein</topology>
    </subcellularLocation>
</comment>
<dbReference type="PANTHER" id="PTHR46121">
    <property type="entry name" value="STEROIDOGENIC ACUTE REGULATORY PROTEIN-LIKE"/>
    <property type="match status" value="1"/>
</dbReference>
<dbReference type="SUPFAM" id="SSF55961">
    <property type="entry name" value="Bet v1-like"/>
    <property type="match status" value="1"/>
</dbReference>
<feature type="transmembrane region" description="Helical" evidence="7">
    <location>
        <begin position="122"/>
        <end position="141"/>
    </location>
</feature>
<keyword evidence="3 7" id="KW-0812">Transmembrane</keyword>
<dbReference type="PROSITE" id="PS51439">
    <property type="entry name" value="MENTAL"/>
    <property type="match status" value="1"/>
</dbReference>
<dbReference type="GO" id="GO:0005789">
    <property type="term" value="C:endoplasmic reticulum membrane"/>
    <property type="evidence" value="ECO:0007669"/>
    <property type="project" value="TreeGrafter"/>
</dbReference>
<evidence type="ECO:0000256" key="2">
    <source>
        <dbReference type="ARBA" id="ARBA00010909"/>
    </source>
</evidence>